<evidence type="ECO:0000256" key="6">
    <source>
        <dbReference type="PROSITE-ProRule" id="PRU01091"/>
    </source>
</evidence>
<keyword evidence="10" id="KW-1185">Reference proteome</keyword>
<protein>
    <submittedName>
        <fullName evidence="9">BTAD domain-containing putative transcriptional regulator</fullName>
    </submittedName>
</protein>
<sequence length="969" mass="102764">MAQDPVRFALLGPLRAWRGETELDLGRPQRRALLALLLAGAGRTVSMEGLIDGLWSQDPPESAANVIHRHVGAVRRLLEPGLPTRAAGRWLLRGAGGYRLEVDADSLDLLRFRGLRDAARQAAEEGAAGRAVTLILEALALWQGPAAAGIAPAVRDRPAFASLDREHLAAVKESADLALSAGLAEPVLPGLRAAAAGSPLDEPLLSRLVLVLAATGHRSEALEVYEGARARLADELGISPGAELLAARTAAAGTAPPTTARAANQAGVPAGGPGGGGAGRAAHDGPPGSAGFAAPSPAQLPPDLPVFTGRRAELAEVLARLPGEARTASTVLISAIGGMAGIGKTTLAVHWAHRVRDRFPDGQLYVNLRGFDPTGPAMSPGEAVRGFLVALGVPPQHIPNGVDDQAALYRSLLAGRRVLVLLDNALSTDQVRPLLPGSRDCLTIVTSRNQLQGLLAAYGAHALSLRPLDVDDAREFLARRLGDDRVASAPGAVAEIAERCAGLPLALACVAARAALRPDVPLSVVAEELRESRGGLDVFTGGEVSTDVAAVFSWSYRAVPPAAARLFRLLGLQAGPDVSAEAAASLAGLPAREARPLLAELARVQLISEHAPGRYVLHDLLRAYSQELARTDEPERERRAAVHRLLDHYVHAAHAADLLLAPHLDPIPPTPPRPGAVLESFPDRERALAWLAAEYPALLLAVDDAARNGFDSHACRLAWALEAFFDRRGHWHDWAAAQRTALRCALRTAEPGMEARALRALARVEGRLGRHDEARAHLERALRLFTELGDDIGRGNTHRSLGWTADQQGDLRAALRHNQEALELLRAADDRPAWASVLASVGWYHALLGEFDVALSHCRAALPVLREHGDRYGEAAARHTVGYLHQQAGRHPGAVSAYRDALTVYRELGAPYMEAQTLTDLGDVHSALGDAESAEDAWRQALALLTGLGHPDARKVGERLTASGRAPRD</sequence>
<dbReference type="InterPro" id="IPR036388">
    <property type="entry name" value="WH-like_DNA-bd_sf"/>
</dbReference>
<comment type="caution">
    <text evidence="9">The sequence shown here is derived from an EMBL/GenBank/DDBJ whole genome shotgun (WGS) entry which is preliminary data.</text>
</comment>
<dbReference type="PROSITE" id="PS51755">
    <property type="entry name" value="OMPR_PHOB"/>
    <property type="match status" value="1"/>
</dbReference>
<dbReference type="Gene3D" id="1.25.40.10">
    <property type="entry name" value="Tetratricopeptide repeat domain"/>
    <property type="match status" value="2"/>
</dbReference>
<dbReference type="SUPFAM" id="SSF46894">
    <property type="entry name" value="C-terminal effector domain of the bipartite response regulators"/>
    <property type="match status" value="1"/>
</dbReference>
<dbReference type="InterPro" id="IPR051677">
    <property type="entry name" value="AfsR-DnrI-RedD_regulator"/>
</dbReference>
<name>A0ABN3GQA7_9ACTN</name>
<evidence type="ECO:0000256" key="1">
    <source>
        <dbReference type="ARBA" id="ARBA00005820"/>
    </source>
</evidence>
<evidence type="ECO:0000259" key="8">
    <source>
        <dbReference type="PROSITE" id="PS51755"/>
    </source>
</evidence>
<dbReference type="EMBL" id="BAAASD010000025">
    <property type="protein sequence ID" value="GAA2356521.1"/>
    <property type="molecule type" value="Genomic_DNA"/>
</dbReference>
<dbReference type="Pfam" id="PF13424">
    <property type="entry name" value="TPR_12"/>
    <property type="match status" value="2"/>
</dbReference>
<evidence type="ECO:0000313" key="10">
    <source>
        <dbReference type="Proteomes" id="UP001500253"/>
    </source>
</evidence>
<dbReference type="PRINTS" id="PR00364">
    <property type="entry name" value="DISEASERSIST"/>
</dbReference>
<dbReference type="InterPro" id="IPR027417">
    <property type="entry name" value="P-loop_NTPase"/>
</dbReference>
<keyword evidence="4 6" id="KW-0238">DNA-binding</keyword>
<dbReference type="SUPFAM" id="SSF52540">
    <property type="entry name" value="P-loop containing nucleoside triphosphate hydrolases"/>
    <property type="match status" value="1"/>
</dbReference>
<feature type="compositionally biased region" description="Low complexity" evidence="7">
    <location>
        <begin position="284"/>
        <end position="297"/>
    </location>
</feature>
<dbReference type="PANTHER" id="PTHR35807:SF1">
    <property type="entry name" value="TRANSCRIPTIONAL REGULATOR REDD"/>
    <property type="match status" value="1"/>
</dbReference>
<dbReference type="InterPro" id="IPR011990">
    <property type="entry name" value="TPR-like_helical_dom_sf"/>
</dbReference>
<dbReference type="PANTHER" id="PTHR35807">
    <property type="entry name" value="TRANSCRIPTIONAL REGULATOR REDD-RELATED"/>
    <property type="match status" value="1"/>
</dbReference>
<organism evidence="9 10">
    <name type="scientific">Streptomyces cuspidosporus</name>
    <dbReference type="NCBI Taxonomy" id="66882"/>
    <lineage>
        <taxon>Bacteria</taxon>
        <taxon>Bacillati</taxon>
        <taxon>Actinomycetota</taxon>
        <taxon>Actinomycetes</taxon>
        <taxon>Kitasatosporales</taxon>
        <taxon>Streptomycetaceae</taxon>
        <taxon>Streptomyces</taxon>
    </lineage>
</organism>
<feature type="region of interest" description="Disordered" evidence="7">
    <location>
        <begin position="255"/>
        <end position="298"/>
    </location>
</feature>
<dbReference type="SMART" id="SM00028">
    <property type="entry name" value="TPR"/>
    <property type="match status" value="5"/>
</dbReference>
<dbReference type="InterPro" id="IPR019734">
    <property type="entry name" value="TPR_rpt"/>
</dbReference>
<reference evidence="9 10" key="1">
    <citation type="journal article" date="2019" name="Int. J. Syst. Evol. Microbiol.">
        <title>The Global Catalogue of Microorganisms (GCM) 10K type strain sequencing project: providing services to taxonomists for standard genome sequencing and annotation.</title>
        <authorList>
            <consortium name="The Broad Institute Genomics Platform"/>
            <consortium name="The Broad Institute Genome Sequencing Center for Infectious Disease"/>
            <person name="Wu L."/>
            <person name="Ma J."/>
        </authorList>
    </citation>
    <scope>NUCLEOTIDE SEQUENCE [LARGE SCALE GENOMIC DNA]</scope>
    <source>
        <strain evidence="9 10">JCM 4316</strain>
    </source>
</reference>
<dbReference type="SMART" id="SM00862">
    <property type="entry name" value="Trans_reg_C"/>
    <property type="match status" value="1"/>
</dbReference>
<dbReference type="SUPFAM" id="SSF48452">
    <property type="entry name" value="TPR-like"/>
    <property type="match status" value="3"/>
</dbReference>
<evidence type="ECO:0000256" key="5">
    <source>
        <dbReference type="ARBA" id="ARBA00023163"/>
    </source>
</evidence>
<keyword evidence="2" id="KW-0902">Two-component regulatory system</keyword>
<evidence type="ECO:0000256" key="7">
    <source>
        <dbReference type="SAM" id="MobiDB-lite"/>
    </source>
</evidence>
<evidence type="ECO:0000256" key="3">
    <source>
        <dbReference type="ARBA" id="ARBA00023015"/>
    </source>
</evidence>
<dbReference type="InterPro" id="IPR005158">
    <property type="entry name" value="BTAD"/>
</dbReference>
<dbReference type="InterPro" id="IPR001867">
    <property type="entry name" value="OmpR/PhoB-type_DNA-bd"/>
</dbReference>
<dbReference type="Gene3D" id="1.10.10.10">
    <property type="entry name" value="Winged helix-like DNA-binding domain superfamily/Winged helix DNA-binding domain"/>
    <property type="match status" value="1"/>
</dbReference>
<dbReference type="SMART" id="SM01043">
    <property type="entry name" value="BTAD"/>
    <property type="match status" value="1"/>
</dbReference>
<evidence type="ECO:0000256" key="2">
    <source>
        <dbReference type="ARBA" id="ARBA00023012"/>
    </source>
</evidence>
<dbReference type="Pfam" id="PF03704">
    <property type="entry name" value="BTAD"/>
    <property type="match status" value="1"/>
</dbReference>
<evidence type="ECO:0000256" key="4">
    <source>
        <dbReference type="ARBA" id="ARBA00023125"/>
    </source>
</evidence>
<dbReference type="InterPro" id="IPR016032">
    <property type="entry name" value="Sig_transdc_resp-reg_C-effctor"/>
</dbReference>
<feature type="compositionally biased region" description="Gly residues" evidence="7">
    <location>
        <begin position="269"/>
        <end position="279"/>
    </location>
</feature>
<dbReference type="Pfam" id="PF00486">
    <property type="entry name" value="Trans_reg_C"/>
    <property type="match status" value="1"/>
</dbReference>
<comment type="similarity">
    <text evidence="1">Belongs to the AfsR/DnrI/RedD regulatory family.</text>
</comment>
<keyword evidence="5" id="KW-0804">Transcription</keyword>
<dbReference type="Gene3D" id="3.40.50.300">
    <property type="entry name" value="P-loop containing nucleotide triphosphate hydrolases"/>
    <property type="match status" value="1"/>
</dbReference>
<evidence type="ECO:0000313" key="9">
    <source>
        <dbReference type="EMBL" id="GAA2356521.1"/>
    </source>
</evidence>
<gene>
    <name evidence="9" type="ORF">GCM10010246_52310</name>
</gene>
<dbReference type="Proteomes" id="UP001500253">
    <property type="component" value="Unassembled WGS sequence"/>
</dbReference>
<feature type="compositionally biased region" description="Low complexity" evidence="7">
    <location>
        <begin position="255"/>
        <end position="268"/>
    </location>
</feature>
<proteinExistence type="inferred from homology"/>
<accession>A0ABN3GQA7</accession>
<keyword evidence="3" id="KW-0805">Transcription regulation</keyword>
<feature type="domain" description="OmpR/PhoB-type" evidence="8">
    <location>
        <begin position="1"/>
        <end position="102"/>
    </location>
</feature>
<feature type="DNA-binding region" description="OmpR/PhoB-type" evidence="6">
    <location>
        <begin position="1"/>
        <end position="102"/>
    </location>
</feature>